<evidence type="ECO:0000256" key="9">
    <source>
        <dbReference type="ARBA" id="ARBA00023328"/>
    </source>
</evidence>
<evidence type="ECO:0000313" key="12">
    <source>
        <dbReference type="Proteomes" id="UP000316726"/>
    </source>
</evidence>
<evidence type="ECO:0000256" key="3">
    <source>
        <dbReference type="ARBA" id="ARBA00022454"/>
    </source>
</evidence>
<keyword evidence="5" id="KW-0498">Mitosis</keyword>
<dbReference type="AlphaFoldDB" id="A0A5B8MUA1"/>
<dbReference type="EMBL" id="CP031042">
    <property type="protein sequence ID" value="QDZ23022.1"/>
    <property type="molecule type" value="Genomic_DNA"/>
</dbReference>
<dbReference type="Pfam" id="PF03980">
    <property type="entry name" value="Nnf1"/>
    <property type="match status" value="1"/>
</dbReference>
<evidence type="ECO:0000256" key="2">
    <source>
        <dbReference type="ARBA" id="ARBA00004629"/>
    </source>
</evidence>
<keyword evidence="10" id="KW-0175">Coiled coil</keyword>
<accession>A0A5B8MUA1</accession>
<evidence type="ECO:0000256" key="6">
    <source>
        <dbReference type="ARBA" id="ARBA00022838"/>
    </source>
</evidence>
<sequence length="170" mass="19050">MATMALESRAGALRACVQEHVDITLNEVGEQAFDIILRDVSPEYRNTFVKLYNQTVQGIKQNTMEELEVICSEVGLWKKLESLDALSKEVSMNTSQKTLEALRVSATSEKPEDLLRKAAIALKRKEKESLEQQLRGLKEKEAEFLGQAQERRGKVAELLGTIESVGTKLN</sequence>
<proteinExistence type="predicted"/>
<keyword evidence="9" id="KW-0137">Centromere</keyword>
<evidence type="ECO:0000256" key="4">
    <source>
        <dbReference type="ARBA" id="ARBA00022618"/>
    </source>
</evidence>
<evidence type="ECO:0000256" key="8">
    <source>
        <dbReference type="ARBA" id="ARBA00023306"/>
    </source>
</evidence>
<evidence type="ECO:0000256" key="5">
    <source>
        <dbReference type="ARBA" id="ARBA00022776"/>
    </source>
</evidence>
<keyword evidence="12" id="KW-1185">Reference proteome</keyword>
<evidence type="ECO:0000313" key="11">
    <source>
        <dbReference type="EMBL" id="QDZ23022.1"/>
    </source>
</evidence>
<name>A0A5B8MUA1_9CHLO</name>
<protein>
    <submittedName>
        <fullName evidence="11">Uncharacterized protein</fullName>
    </submittedName>
</protein>
<dbReference type="InterPro" id="IPR007128">
    <property type="entry name" value="PMF1/Nnf1"/>
</dbReference>
<keyword evidence="7" id="KW-0539">Nucleus</keyword>
<dbReference type="GO" id="GO:0005634">
    <property type="term" value="C:nucleus"/>
    <property type="evidence" value="ECO:0007669"/>
    <property type="project" value="UniProtKB-SubCell"/>
</dbReference>
<evidence type="ECO:0000256" key="1">
    <source>
        <dbReference type="ARBA" id="ARBA00004123"/>
    </source>
</evidence>
<keyword evidence="8" id="KW-0131">Cell cycle</keyword>
<evidence type="ECO:0000256" key="10">
    <source>
        <dbReference type="SAM" id="Coils"/>
    </source>
</evidence>
<feature type="coiled-coil region" evidence="10">
    <location>
        <begin position="120"/>
        <end position="147"/>
    </location>
</feature>
<gene>
    <name evidence="11" type="ORF">A3770_09p55400</name>
</gene>
<reference evidence="11 12" key="1">
    <citation type="submission" date="2018-07" db="EMBL/GenBank/DDBJ databases">
        <title>The complete nuclear genome of the prasinophyte Chloropicon primus (CCMP1205).</title>
        <authorList>
            <person name="Pombert J.-F."/>
            <person name="Otis C."/>
            <person name="Turmel M."/>
            <person name="Lemieux C."/>
        </authorList>
    </citation>
    <scope>NUCLEOTIDE SEQUENCE [LARGE SCALE GENOMIC DNA]</scope>
    <source>
        <strain evidence="11 12">CCMP1205</strain>
    </source>
</reference>
<comment type="subcellular location">
    <subcellularLocation>
        <location evidence="2">Chromosome</location>
        <location evidence="2">Centromere</location>
        <location evidence="2">Kinetochore</location>
    </subcellularLocation>
    <subcellularLocation>
        <location evidence="1">Nucleus</location>
    </subcellularLocation>
</comment>
<dbReference type="Proteomes" id="UP000316726">
    <property type="component" value="Chromosome 9"/>
</dbReference>
<keyword evidence="6" id="KW-0995">Kinetochore</keyword>
<dbReference type="GO" id="GO:0000444">
    <property type="term" value="C:MIS12/MIND type complex"/>
    <property type="evidence" value="ECO:0007669"/>
    <property type="project" value="InterPro"/>
</dbReference>
<keyword evidence="3" id="KW-0158">Chromosome</keyword>
<dbReference type="GO" id="GO:0051301">
    <property type="term" value="P:cell division"/>
    <property type="evidence" value="ECO:0007669"/>
    <property type="project" value="UniProtKB-KW"/>
</dbReference>
<keyword evidence="4" id="KW-0132">Cell division</keyword>
<evidence type="ECO:0000256" key="7">
    <source>
        <dbReference type="ARBA" id="ARBA00023242"/>
    </source>
</evidence>
<organism evidence="11 12">
    <name type="scientific">Chloropicon primus</name>
    <dbReference type="NCBI Taxonomy" id="1764295"/>
    <lineage>
        <taxon>Eukaryota</taxon>
        <taxon>Viridiplantae</taxon>
        <taxon>Chlorophyta</taxon>
        <taxon>Chloropicophyceae</taxon>
        <taxon>Chloropicales</taxon>
        <taxon>Chloropicaceae</taxon>
        <taxon>Chloropicon</taxon>
    </lineage>
</organism>